<name>A0A5B7GIE6_PORTR</name>
<protein>
    <submittedName>
        <fullName evidence="2">Uncharacterized protein</fullName>
    </submittedName>
</protein>
<comment type="caution">
    <text evidence="2">The sequence shown here is derived from an EMBL/GenBank/DDBJ whole genome shotgun (WGS) entry which is preliminary data.</text>
</comment>
<organism evidence="2 3">
    <name type="scientific">Portunus trituberculatus</name>
    <name type="common">Swimming crab</name>
    <name type="synonym">Neptunus trituberculatus</name>
    <dbReference type="NCBI Taxonomy" id="210409"/>
    <lineage>
        <taxon>Eukaryota</taxon>
        <taxon>Metazoa</taxon>
        <taxon>Ecdysozoa</taxon>
        <taxon>Arthropoda</taxon>
        <taxon>Crustacea</taxon>
        <taxon>Multicrustacea</taxon>
        <taxon>Malacostraca</taxon>
        <taxon>Eumalacostraca</taxon>
        <taxon>Eucarida</taxon>
        <taxon>Decapoda</taxon>
        <taxon>Pleocyemata</taxon>
        <taxon>Brachyura</taxon>
        <taxon>Eubrachyura</taxon>
        <taxon>Portunoidea</taxon>
        <taxon>Portunidae</taxon>
        <taxon>Portuninae</taxon>
        <taxon>Portunus</taxon>
    </lineage>
</organism>
<evidence type="ECO:0000256" key="1">
    <source>
        <dbReference type="SAM" id="MobiDB-lite"/>
    </source>
</evidence>
<gene>
    <name evidence="2" type="ORF">E2C01_050248</name>
</gene>
<dbReference type="EMBL" id="VSRR010013836">
    <property type="protein sequence ID" value="MPC56294.1"/>
    <property type="molecule type" value="Genomic_DNA"/>
</dbReference>
<reference evidence="2 3" key="1">
    <citation type="submission" date="2019-05" db="EMBL/GenBank/DDBJ databases">
        <title>Another draft genome of Portunus trituberculatus and its Hox gene families provides insights of decapod evolution.</title>
        <authorList>
            <person name="Jeong J.-H."/>
            <person name="Song I."/>
            <person name="Kim S."/>
            <person name="Choi T."/>
            <person name="Kim D."/>
            <person name="Ryu S."/>
            <person name="Kim W."/>
        </authorList>
    </citation>
    <scope>NUCLEOTIDE SEQUENCE [LARGE SCALE GENOMIC DNA]</scope>
    <source>
        <tissue evidence="2">Muscle</tissue>
    </source>
</reference>
<proteinExistence type="predicted"/>
<dbReference type="Proteomes" id="UP000324222">
    <property type="component" value="Unassembled WGS sequence"/>
</dbReference>
<feature type="region of interest" description="Disordered" evidence="1">
    <location>
        <begin position="37"/>
        <end position="56"/>
    </location>
</feature>
<dbReference type="AlphaFoldDB" id="A0A5B7GIE6"/>
<accession>A0A5B7GIE6</accession>
<sequence>MSSIVRPAPNTDRSHPHPPYLTLCCLTTLPCNPCQHSHHTPADGSQDSTTSHPSHPHQAFCALTPTLLAAEPCAVMAPFNTTKALYGIFTSKVAIETHLLLATAAAAAAGHALGTPLGRPTRPPLSPVPPAVPLAQATSSCDRAVGGDRPSRPPHLSAGRFTLFLFSVIETQGHFISSACMCR</sequence>
<evidence type="ECO:0000313" key="3">
    <source>
        <dbReference type="Proteomes" id="UP000324222"/>
    </source>
</evidence>
<keyword evidence="3" id="KW-1185">Reference proteome</keyword>
<evidence type="ECO:0000313" key="2">
    <source>
        <dbReference type="EMBL" id="MPC56294.1"/>
    </source>
</evidence>
<feature type="compositionally biased region" description="Polar residues" evidence="1">
    <location>
        <begin position="43"/>
        <end position="53"/>
    </location>
</feature>